<dbReference type="RefSeq" id="WP_145716728.1">
    <property type="nucleotide sequence ID" value="NZ_BAAAFY010000004.1"/>
</dbReference>
<feature type="domain" description="Bacterial Ig-like" evidence="2">
    <location>
        <begin position="1055"/>
        <end position="1145"/>
    </location>
</feature>
<dbReference type="CDD" id="cd11304">
    <property type="entry name" value="Cadherin_repeat"/>
    <property type="match status" value="1"/>
</dbReference>
<dbReference type="OrthoDB" id="355609at2"/>
<evidence type="ECO:0000256" key="1">
    <source>
        <dbReference type="SAM" id="SignalP"/>
    </source>
</evidence>
<feature type="domain" description="Bacterial Ig-like" evidence="2">
    <location>
        <begin position="1807"/>
        <end position="1900"/>
    </location>
</feature>
<dbReference type="NCBIfam" id="TIGR04131">
    <property type="entry name" value="Bac_Flav_CTERM"/>
    <property type="match status" value="1"/>
</dbReference>
<dbReference type="InterPro" id="IPR013783">
    <property type="entry name" value="Ig-like_fold"/>
</dbReference>
<comment type="caution">
    <text evidence="3">The sequence shown here is derived from an EMBL/GenBank/DDBJ whole genome shotgun (WGS) entry which is preliminary data.</text>
</comment>
<dbReference type="Pfam" id="PF13585">
    <property type="entry name" value="CHU_C"/>
    <property type="match status" value="1"/>
</dbReference>
<evidence type="ECO:0000313" key="3">
    <source>
        <dbReference type="EMBL" id="TWI86712.1"/>
    </source>
</evidence>
<keyword evidence="1" id="KW-0732">Signal</keyword>
<dbReference type="Proteomes" id="UP000316778">
    <property type="component" value="Unassembled WGS sequence"/>
</dbReference>
<dbReference type="PANTHER" id="PTHR34677:SF3">
    <property type="entry name" value="BACTERIAL IG-LIKE DOMAIN-CONTAINING PROTEIN"/>
    <property type="match status" value="1"/>
</dbReference>
<proteinExistence type="predicted"/>
<name>A0A562SZN7_CHIJA</name>
<feature type="chain" id="PRO_5021976236" evidence="1">
    <location>
        <begin position="28"/>
        <end position="2274"/>
    </location>
</feature>
<reference evidence="3 4" key="1">
    <citation type="journal article" date="2013" name="Stand. Genomic Sci.">
        <title>Genomic Encyclopedia of Type Strains, Phase I: The one thousand microbial genomes (KMG-I) project.</title>
        <authorList>
            <person name="Kyrpides N.C."/>
            <person name="Woyke T."/>
            <person name="Eisen J.A."/>
            <person name="Garrity G."/>
            <person name="Lilburn T.G."/>
            <person name="Beck B.J."/>
            <person name="Whitman W.B."/>
            <person name="Hugenholtz P."/>
            <person name="Klenk H.P."/>
        </authorList>
    </citation>
    <scope>NUCLEOTIDE SEQUENCE [LARGE SCALE GENOMIC DNA]</scope>
    <source>
        <strain evidence="3 4">DSM 13484</strain>
    </source>
</reference>
<feature type="domain" description="Bacterial Ig-like" evidence="2">
    <location>
        <begin position="725"/>
        <end position="813"/>
    </location>
</feature>
<dbReference type="Gene3D" id="2.60.40.10">
    <property type="entry name" value="Immunoglobulins"/>
    <property type="match status" value="1"/>
</dbReference>
<evidence type="ECO:0000259" key="2">
    <source>
        <dbReference type="Pfam" id="PF19078"/>
    </source>
</evidence>
<accession>A0A562SZN7</accession>
<organism evidence="3 4">
    <name type="scientific">Chitinophaga japonensis</name>
    <name type="common">Flexibacter japonensis</name>
    <dbReference type="NCBI Taxonomy" id="104662"/>
    <lineage>
        <taxon>Bacteria</taxon>
        <taxon>Pseudomonadati</taxon>
        <taxon>Bacteroidota</taxon>
        <taxon>Chitinophagia</taxon>
        <taxon>Chitinophagales</taxon>
        <taxon>Chitinophagaceae</taxon>
        <taxon>Chitinophaga</taxon>
    </lineage>
</organism>
<evidence type="ECO:0000313" key="4">
    <source>
        <dbReference type="Proteomes" id="UP000316778"/>
    </source>
</evidence>
<dbReference type="InterPro" id="IPR044048">
    <property type="entry name" value="Big_12"/>
</dbReference>
<dbReference type="PANTHER" id="PTHR34677">
    <property type="match status" value="1"/>
</dbReference>
<feature type="signal peptide" evidence="1">
    <location>
        <begin position="1"/>
        <end position="27"/>
    </location>
</feature>
<protein>
    <submittedName>
        <fullName evidence="3">Gliding motility-associated-like protein</fullName>
    </submittedName>
</protein>
<dbReference type="SUPFAM" id="SSF63829">
    <property type="entry name" value="Calcium-dependent phosphotriesterase"/>
    <property type="match status" value="1"/>
</dbReference>
<feature type="domain" description="Bacterial Ig-like" evidence="2">
    <location>
        <begin position="1387"/>
        <end position="1477"/>
    </location>
</feature>
<dbReference type="Pfam" id="PF19078">
    <property type="entry name" value="Big_12"/>
    <property type="match status" value="5"/>
</dbReference>
<dbReference type="EMBL" id="VLLG01000004">
    <property type="protein sequence ID" value="TWI86712.1"/>
    <property type="molecule type" value="Genomic_DNA"/>
</dbReference>
<sequence>MRFTFAQVLKIFICFLGVLFTANAALAQYNSTNVDVGKNFAGMAKDAAGNIYVTRYNSANNNYEVVRYAGGVGPGTVIYEGLAFGVEYPWSVAVNSLGDVFITNPEPSNAWEIVKLTNSGGGYTKSVVCTGRYFTAVAVDASDNLLSMEYDGGSGNYRLMRYDAANITDSAHGGTPLYSGLALSFNNTYPWGIVTDVQGNIYLLDAFRGVNNNQSKVIKLTAASGYSPTDLITGNNISSLAIDANGNLYTTQATATANVSHIVKYTAPIAAGTTTGTVLFSGLAYDDNAFGPFYPWGLVVTSNGTIFANDGISASPANGRLLKLTPPDISVINVVRASTNPTNAATVQYTVTFSGDAFNVTPSAFTVSYPSDITGTSVTSVTPVNSTTYTVTVNTGSGDGTIRLDVNGSGMGNTLTNAPFQGGEVYTIDKTPPTGTLVINNDNVYTNAATVNLTLTADGTAPAYEMRFSNENSNWTTTFAPFTTSSSWTLATGDGLKTVYMQLRDAAGNVTTVSDDITLDQTAPETTINSGPSLITTSTTATFQFSSNETASFEASLDGGAYGPVTPPLTYTGLAAGAHTFSVRAVDQAGNLDGTPATHNWTIDNIAPTVTSVNVPADAYYHEGDVLDFTVNLDENVTVSGTPYLELTIGGTIVQADYVTGSGTSALLFRYTVQAGEQDLDGITLGSSIVLNGGTLTDAAGNNANLALNSVGATTGVRVYAIKASVTLSTTAVSPVNLPFTVTIVFSEAVTGFATGDISVTNAVTSGLSTADNVTYTVHVTPSADGTVTIQVPADVTLNTGQNGNTASNTLSLDYDGTAPAVISVNVPANGTYSSGDALTFTVNYSENVTLSGGTPSIPLTIGTATVQAAYTGGTGSNALTFSYTIQDGDLDANGISLGTAIALNGATLQDAAANNASLTLAGVGNTSAVLVDAVAPVVNSVNVPANGYYKEGDILSFTVQMSENVTVNTGGGTPYLELTIGAAAVQAAYVSGSGTSTLAFSYTVQAGQQDLDGIALGSSIILNGGTIQDAAGNDAVLTLNSVPATSGIFVYSVTPGVTLSTTAVSPVNQAFTVSVVFTEAVTGFTLAEITTTNATLSNLQTSDNTTYTVLLTPSADGTVSVQVPAGVAQNIGNNDNTASNTLSLDYDGTAPAVTSVNVPANGTYSSGDALTFTVNYSENVTLSGGTPSIPLTIGTATVQAAYIGGTGSNALTFSYTIQDGDLDANGISLGTAIALNGATLQDAAANNASLTLAGVGNTSAVLVDAVAPVVNSVNVPANGYYKEGDVLSFTVQMSENVTVNTGAGTPYLELTIGAAAVQAAYVSGSGTSALVFSYTVQPGEQDLDGIALGNSIILNGGTIQDAAGNDAVLTLNSVPATSGIFVYSVTPGVTLSTTAVSPVNQAFTVSVVFTEAVTGFTLADITATNATLSNLQTSDNITYTALVTPSADGAVSLNVPAGVAQNIGNIGNTASNTLSLDYDGSAPAITAVAVPANGIYHNGDVLAFTVSYSENVTVTGAPYLDLTIGSTARQAAYTGGSGTSALTFSYTVQNGDLDMDGISLGGNLVLNGGVIQDAAANNALPALNSVGSTSDVWVNTIIPTVTLSGTPMPNAPFTLTATFSEAVTGFALADFAVTNATLSNLQTSDNITYTVLVTPTADGAVSISIPANVAQNAGANGNQASNVISYTYDATAPAITSVDVPANGYHGTGEMLDFTVHFSENVTVSGTPGISITIGAAVVEAAYTGGTGTNALTFRYTVQDGDMDMDGISVGGSLALNGGTLQDGAGNNAALALNNTGNTSGVFVNTQRPTVTLTAAATGRVNTPVTVTLVFSEAVTGLALADINLTNGAAGNLQTTDNITYTADITPAADGAVDVSLPADAAENIGGNGNDASNTVSFTYDATAPLITAGQSFTVSQYAPVGTVVGQVAATETAGTLQDWTIATDGSGGAFEIDGAGALTVKDATILSALGGTTVTLDITVSDGLNTSIATPVTIQVGLVNQAPALDPITDVSICADTETHTLQLTGASATEPGQTYTITAAASQDVFDLLSVNASDVLSYRLKAGAAAGSITVTVTIKDDGGTANGGVDSLRRSFTLTVNSLPAVTITSDKGTTVSKGETVMLTATGGATYQWADADGIIGGQQSAVLEIRPKANTTYEVTATSAASCTGAGSINIAVVDDFKVDATNILTPNGDGRNDRWVIRNIDSYPDNELKIFDRAGRLVYQRRNYSNDWDGTLNGSPLAEGTYYYILTINGGAATTKGYITIVRDRQ</sequence>
<keyword evidence="4" id="KW-1185">Reference proteome</keyword>
<feature type="domain" description="Bacterial Ig-like" evidence="2">
    <location>
        <begin position="1611"/>
        <end position="1688"/>
    </location>
</feature>
<dbReference type="InterPro" id="IPR026341">
    <property type="entry name" value="T9SS_type_B"/>
</dbReference>
<gene>
    <name evidence="3" type="ORF">LX66_3975</name>
</gene>